<evidence type="ECO:0000313" key="1">
    <source>
        <dbReference type="EMBL" id="CAF4126600.1"/>
    </source>
</evidence>
<proteinExistence type="predicted"/>
<reference evidence="1" key="1">
    <citation type="submission" date="2021-02" db="EMBL/GenBank/DDBJ databases">
        <authorList>
            <person name="Nowell W R."/>
        </authorList>
    </citation>
    <scope>NUCLEOTIDE SEQUENCE</scope>
</reference>
<sequence length="543" mass="63055">MQYLDINFAHKQTNEERQNLNDGHLTNENKEFYVTRQALKFAVEDKFPPLRILCDPQLKTHEDGTNKCTSALNSGKFALRGHLYDVDEYLPSSRILIYNKYNSPGHTPQQYREHKGEKALTSSNAGIHQSQVQYKEFYRNNQHDYNVWPKLSSNLSLPSTTINAIPIWNFELKQIQEELYNLKHQNELGIKRWKMKHEPQIQKIPQGWELINLQFKTQAEAIVDIYTTLSESLPPAIQSIQTINHAMKESNKFETGENERQRKELIYATINETISLLNNRLYLLANHQQKLKTLMDKQRFIVESAHIADLDILLTTYTLQILILTGVGSKIKQLPKISDYYWISQEGTNAFGGVAILFHKTLKTKLITQKRDFLLVELDILSKPILLGAVYILPGKSIPQDIFDTYVDKSFYIFGDYNAKHTDWFCTNNNASGVQLRNWLDNTGREMIYPNQPTSKRSTEEKIEKRNSFKSQGNNIWKYRHSTFHPYAPSFEGLTANNGIIRDHQVIADTLANYYEKHFETPAIDPNNISHIDAMKEYDVFTE</sequence>
<evidence type="ECO:0000313" key="2">
    <source>
        <dbReference type="Proteomes" id="UP000663842"/>
    </source>
</evidence>
<dbReference type="Gene3D" id="3.60.10.10">
    <property type="entry name" value="Endonuclease/exonuclease/phosphatase"/>
    <property type="match status" value="1"/>
</dbReference>
<dbReference type="AlphaFoldDB" id="A0A819WJN1"/>
<evidence type="ECO:0008006" key="3">
    <source>
        <dbReference type="Google" id="ProtNLM"/>
    </source>
</evidence>
<name>A0A819WJN1_9BILA</name>
<dbReference type="EMBL" id="CAJOBF010004159">
    <property type="protein sequence ID" value="CAF4126600.1"/>
    <property type="molecule type" value="Genomic_DNA"/>
</dbReference>
<dbReference type="SUPFAM" id="SSF56219">
    <property type="entry name" value="DNase I-like"/>
    <property type="match status" value="1"/>
</dbReference>
<dbReference type="InterPro" id="IPR036691">
    <property type="entry name" value="Endo/exonu/phosph_ase_sf"/>
</dbReference>
<gene>
    <name evidence="1" type="ORF">UXM345_LOCUS23737</name>
</gene>
<organism evidence="1 2">
    <name type="scientific">Rotaria magnacalcarata</name>
    <dbReference type="NCBI Taxonomy" id="392030"/>
    <lineage>
        <taxon>Eukaryota</taxon>
        <taxon>Metazoa</taxon>
        <taxon>Spiralia</taxon>
        <taxon>Gnathifera</taxon>
        <taxon>Rotifera</taxon>
        <taxon>Eurotatoria</taxon>
        <taxon>Bdelloidea</taxon>
        <taxon>Philodinida</taxon>
        <taxon>Philodinidae</taxon>
        <taxon>Rotaria</taxon>
    </lineage>
</organism>
<dbReference type="Proteomes" id="UP000663842">
    <property type="component" value="Unassembled WGS sequence"/>
</dbReference>
<protein>
    <recommendedName>
        <fullName evidence="3">Endonuclease/exonuclease/phosphatase domain-containing protein</fullName>
    </recommendedName>
</protein>
<accession>A0A819WJN1</accession>
<comment type="caution">
    <text evidence="1">The sequence shown here is derived from an EMBL/GenBank/DDBJ whole genome shotgun (WGS) entry which is preliminary data.</text>
</comment>